<evidence type="ECO:0000256" key="3">
    <source>
        <dbReference type="ARBA" id="ARBA00022840"/>
    </source>
</evidence>
<dbReference type="Pfam" id="PF00005">
    <property type="entry name" value="ABC_tran"/>
    <property type="match status" value="1"/>
</dbReference>
<keyword evidence="3 5" id="KW-0067">ATP-binding</keyword>
<dbReference type="PANTHER" id="PTHR42939:SF1">
    <property type="entry name" value="ABC TRANSPORTER ATP-BINDING PROTEIN ALBC-RELATED"/>
    <property type="match status" value="1"/>
</dbReference>
<proteinExistence type="predicted"/>
<evidence type="ECO:0000256" key="2">
    <source>
        <dbReference type="ARBA" id="ARBA00022741"/>
    </source>
</evidence>
<name>A0ABW4PKG9_9ACTN</name>
<dbReference type="InterPro" id="IPR051782">
    <property type="entry name" value="ABC_Transporter_VariousFunc"/>
</dbReference>
<keyword evidence="2" id="KW-0547">Nucleotide-binding</keyword>
<dbReference type="InterPro" id="IPR017871">
    <property type="entry name" value="ABC_transporter-like_CS"/>
</dbReference>
<comment type="caution">
    <text evidence="5">The sequence shown here is derived from an EMBL/GenBank/DDBJ whole genome shotgun (WGS) entry which is preliminary data.</text>
</comment>
<evidence type="ECO:0000256" key="1">
    <source>
        <dbReference type="ARBA" id="ARBA00022448"/>
    </source>
</evidence>
<gene>
    <name evidence="5" type="ORF">ACFSJS_16430</name>
</gene>
<accession>A0ABW4PKG9</accession>
<dbReference type="Proteomes" id="UP001597365">
    <property type="component" value="Unassembled WGS sequence"/>
</dbReference>
<dbReference type="PANTHER" id="PTHR42939">
    <property type="entry name" value="ABC TRANSPORTER ATP-BINDING PROTEIN ALBC-RELATED"/>
    <property type="match status" value="1"/>
</dbReference>
<evidence type="ECO:0000313" key="6">
    <source>
        <dbReference type="Proteomes" id="UP001597365"/>
    </source>
</evidence>
<evidence type="ECO:0000259" key="4">
    <source>
        <dbReference type="PROSITE" id="PS50893"/>
    </source>
</evidence>
<keyword evidence="6" id="KW-1185">Reference proteome</keyword>
<dbReference type="PROSITE" id="PS50893">
    <property type="entry name" value="ABC_TRANSPORTER_2"/>
    <property type="match status" value="1"/>
</dbReference>
<dbReference type="PROSITE" id="PS00211">
    <property type="entry name" value="ABC_TRANSPORTER_1"/>
    <property type="match status" value="1"/>
</dbReference>
<sequence>MPLRYLDCSFGYRTGVPVLDSLTVEFPPGSTVLLGPNGAGKSTLLSLGASVLTPLAGRVVLGSLDSASKKDRAAYRRRVGWLPQHIRPVPGLTVREQAAYAGWLKGLSKRRAWDRSAQALDRVRLTESAERRSHELSGGQLRRLGIAQTLVHRAEVVLLDEPTAGLDPVQRGVLRDLLADLADRMSFIVSTHQTEDLADTYRQVVVLDRGRVAYQGDTADFLAPAADGDSAERRAETAYRALVQGEA</sequence>
<organism evidence="5 6">
    <name type="scientific">Streptomyces desertarenae</name>
    <dbReference type="NCBI Taxonomy" id="2666184"/>
    <lineage>
        <taxon>Bacteria</taxon>
        <taxon>Bacillati</taxon>
        <taxon>Actinomycetota</taxon>
        <taxon>Actinomycetes</taxon>
        <taxon>Kitasatosporales</taxon>
        <taxon>Streptomycetaceae</taxon>
        <taxon>Streptomyces</taxon>
    </lineage>
</organism>
<reference evidence="6" key="1">
    <citation type="journal article" date="2019" name="Int. J. Syst. Evol. Microbiol.">
        <title>The Global Catalogue of Microorganisms (GCM) 10K type strain sequencing project: providing services to taxonomists for standard genome sequencing and annotation.</title>
        <authorList>
            <consortium name="The Broad Institute Genomics Platform"/>
            <consortium name="The Broad Institute Genome Sequencing Center for Infectious Disease"/>
            <person name="Wu L."/>
            <person name="Ma J."/>
        </authorList>
    </citation>
    <scope>NUCLEOTIDE SEQUENCE [LARGE SCALE GENOMIC DNA]</scope>
    <source>
        <strain evidence="6">CGMCC 4.7455</strain>
    </source>
</reference>
<dbReference type="InterPro" id="IPR003593">
    <property type="entry name" value="AAA+_ATPase"/>
</dbReference>
<dbReference type="EMBL" id="JBHUFU010000009">
    <property type="protein sequence ID" value="MFD1831236.1"/>
    <property type="molecule type" value="Genomic_DNA"/>
</dbReference>
<dbReference type="InterPro" id="IPR027417">
    <property type="entry name" value="P-loop_NTPase"/>
</dbReference>
<evidence type="ECO:0000313" key="5">
    <source>
        <dbReference type="EMBL" id="MFD1831236.1"/>
    </source>
</evidence>
<dbReference type="GO" id="GO:0005524">
    <property type="term" value="F:ATP binding"/>
    <property type="evidence" value="ECO:0007669"/>
    <property type="project" value="UniProtKB-KW"/>
</dbReference>
<protein>
    <submittedName>
        <fullName evidence="5">ATP-binding cassette domain-containing protein</fullName>
    </submittedName>
</protein>
<dbReference type="SUPFAM" id="SSF52540">
    <property type="entry name" value="P-loop containing nucleoside triphosphate hydrolases"/>
    <property type="match status" value="1"/>
</dbReference>
<feature type="domain" description="ABC transporter" evidence="4">
    <location>
        <begin position="3"/>
        <end position="234"/>
    </location>
</feature>
<dbReference type="Gene3D" id="3.40.50.300">
    <property type="entry name" value="P-loop containing nucleotide triphosphate hydrolases"/>
    <property type="match status" value="1"/>
</dbReference>
<dbReference type="RefSeq" id="WP_380900961.1">
    <property type="nucleotide sequence ID" value="NZ_JBHUFU010000009.1"/>
</dbReference>
<dbReference type="InterPro" id="IPR003439">
    <property type="entry name" value="ABC_transporter-like_ATP-bd"/>
</dbReference>
<dbReference type="SMART" id="SM00382">
    <property type="entry name" value="AAA"/>
    <property type="match status" value="1"/>
</dbReference>
<keyword evidence="1" id="KW-0813">Transport</keyword>